<reference evidence="1" key="1">
    <citation type="journal article" date="2015" name="Nature">
        <title>Complex archaea that bridge the gap between prokaryotes and eukaryotes.</title>
        <authorList>
            <person name="Spang A."/>
            <person name="Saw J.H."/>
            <person name="Jorgensen S.L."/>
            <person name="Zaremba-Niedzwiedzka K."/>
            <person name="Martijn J."/>
            <person name="Lind A.E."/>
            <person name="van Eijk R."/>
            <person name="Schleper C."/>
            <person name="Guy L."/>
            <person name="Ettema T.J."/>
        </authorList>
    </citation>
    <scope>NUCLEOTIDE SEQUENCE</scope>
</reference>
<comment type="caution">
    <text evidence="1">The sequence shown here is derived from an EMBL/GenBank/DDBJ whole genome shotgun (WGS) entry which is preliminary data.</text>
</comment>
<dbReference type="EMBL" id="LAZR01001994">
    <property type="protein sequence ID" value="KKN36002.1"/>
    <property type="molecule type" value="Genomic_DNA"/>
</dbReference>
<accession>A0A0F9QG84</accession>
<sequence>MPRSIRKGENNKMGKKEFIDKAMWKLNFIDELISVGGIPKNVAVDVANELESDGAFEYQFDPREAAWEDVLSRHQD</sequence>
<proteinExistence type="predicted"/>
<gene>
    <name evidence="1" type="ORF">LCGC14_0777790</name>
</gene>
<organism evidence="1">
    <name type="scientific">marine sediment metagenome</name>
    <dbReference type="NCBI Taxonomy" id="412755"/>
    <lineage>
        <taxon>unclassified sequences</taxon>
        <taxon>metagenomes</taxon>
        <taxon>ecological metagenomes</taxon>
    </lineage>
</organism>
<dbReference type="AlphaFoldDB" id="A0A0F9QG84"/>
<name>A0A0F9QG84_9ZZZZ</name>
<protein>
    <submittedName>
        <fullName evidence="1">Uncharacterized protein</fullName>
    </submittedName>
</protein>
<evidence type="ECO:0000313" key="1">
    <source>
        <dbReference type="EMBL" id="KKN36002.1"/>
    </source>
</evidence>